<protein>
    <submittedName>
        <fullName evidence="9">Major cardiolipin synthase ClsA</fullName>
        <ecNumber evidence="9">2.7.8.-</ecNumber>
    </submittedName>
</protein>
<dbReference type="Pfam" id="PF13396">
    <property type="entry name" value="PLDc_N"/>
    <property type="match status" value="1"/>
</dbReference>
<dbReference type="GO" id="GO:0032049">
    <property type="term" value="P:cardiolipin biosynthetic process"/>
    <property type="evidence" value="ECO:0007669"/>
    <property type="project" value="UniProtKB-ARBA"/>
</dbReference>
<evidence type="ECO:0000256" key="3">
    <source>
        <dbReference type="ARBA" id="ARBA00022692"/>
    </source>
</evidence>
<evidence type="ECO:0000259" key="8">
    <source>
        <dbReference type="PROSITE" id="PS50035"/>
    </source>
</evidence>
<sequence>MENRFFDLTLMENQIFLAVVFVMSTAAALHVLVYKRNARSAFGWLGLILVSPLIGAIVYYLFGINRISDKLLRKDVSGPVTRYDYETRKRLEEAANQNPQVAAVYNTGNYLGYNDPAWACITPYYDGGKAYVEMLAAIEAAQISITLCSYIFHLDEVGKKFIDALIRAHQRGVVVRVLIDAVGSNKKQLRLLRHFKKAGISARRFLPVLMKTHFSNLRNHRKILVIDGVVGFTGGLNIGRIYWPEIAGDDTVLDFHCRLTGPIVSQLQQVFVDDWYFVTREELQGPNWFPEPGRNDSSRQASGHTGSVWHNEDELPDNAVLTRLICDGPIYSEERILWHFLNAINAARHHIRIITPYFLPPESLIAALCSASMRGVRVDIVTPLAVDHVIMRWALQGSAQDLLEKGCHLWRTPAPFDHTKLLLIDDTYVSFGSSNWDARSLRLNFEVNIEYFDLYLARKLIAFFEHKRSRAVRYTLEDLNSRRFWVKVRDGAARILTPYL</sequence>
<dbReference type="Proteomes" id="UP000434580">
    <property type="component" value="Unassembled WGS sequence"/>
</dbReference>
<organism evidence="9 10">
    <name type="scientific">BD1-7 clade bacterium</name>
    <dbReference type="NCBI Taxonomy" id="2029982"/>
    <lineage>
        <taxon>Bacteria</taxon>
        <taxon>Pseudomonadati</taxon>
        <taxon>Pseudomonadota</taxon>
        <taxon>Gammaproteobacteria</taxon>
        <taxon>Cellvibrionales</taxon>
        <taxon>Spongiibacteraceae</taxon>
        <taxon>BD1-7 clade</taxon>
    </lineage>
</organism>
<keyword evidence="5 7" id="KW-0472">Membrane</keyword>
<dbReference type="Gene3D" id="3.30.870.10">
    <property type="entry name" value="Endonuclease Chain A"/>
    <property type="match status" value="2"/>
</dbReference>
<evidence type="ECO:0000313" key="10">
    <source>
        <dbReference type="Proteomes" id="UP000434580"/>
    </source>
</evidence>
<keyword evidence="9" id="KW-0808">Transferase</keyword>
<feature type="transmembrane region" description="Helical" evidence="7">
    <location>
        <begin position="15"/>
        <end position="34"/>
    </location>
</feature>
<dbReference type="SMART" id="SM00155">
    <property type="entry name" value="PLDc"/>
    <property type="match status" value="2"/>
</dbReference>
<reference evidence="9 10" key="1">
    <citation type="submission" date="2019-11" db="EMBL/GenBank/DDBJ databases">
        <authorList>
            <person name="Holert J."/>
        </authorList>
    </citation>
    <scope>NUCLEOTIDE SEQUENCE [LARGE SCALE GENOMIC DNA]</scope>
    <source>
        <strain evidence="9">BC5_2</strain>
    </source>
</reference>
<keyword evidence="3 7" id="KW-0812">Transmembrane</keyword>
<feature type="domain" description="PLD phosphodiesterase" evidence="8">
    <location>
        <begin position="215"/>
        <end position="242"/>
    </location>
</feature>
<dbReference type="InterPro" id="IPR001736">
    <property type="entry name" value="PLipase_D/transphosphatidylase"/>
</dbReference>
<feature type="domain" description="PLD phosphodiesterase" evidence="8">
    <location>
        <begin position="413"/>
        <end position="440"/>
    </location>
</feature>
<keyword evidence="4 7" id="KW-1133">Transmembrane helix</keyword>
<evidence type="ECO:0000256" key="7">
    <source>
        <dbReference type="SAM" id="Phobius"/>
    </source>
</evidence>
<evidence type="ECO:0000313" key="9">
    <source>
        <dbReference type="EMBL" id="CAA0103770.1"/>
    </source>
</evidence>
<feature type="region of interest" description="Disordered" evidence="6">
    <location>
        <begin position="287"/>
        <end position="311"/>
    </location>
</feature>
<evidence type="ECO:0000256" key="2">
    <source>
        <dbReference type="ARBA" id="ARBA00022475"/>
    </source>
</evidence>
<evidence type="ECO:0000256" key="4">
    <source>
        <dbReference type="ARBA" id="ARBA00022989"/>
    </source>
</evidence>
<name>A0A5S9PJ33_9GAMM</name>
<dbReference type="AlphaFoldDB" id="A0A5S9PJ33"/>
<proteinExistence type="predicted"/>
<accession>A0A5S9PJ33</accession>
<feature type="transmembrane region" description="Helical" evidence="7">
    <location>
        <begin position="41"/>
        <end position="62"/>
    </location>
</feature>
<gene>
    <name evidence="9" type="primary">clsA</name>
    <name evidence="9" type="ORF">DPBNPPHM_00987</name>
</gene>
<keyword evidence="2" id="KW-1003">Cell membrane</keyword>
<dbReference type="PROSITE" id="PS50035">
    <property type="entry name" value="PLD"/>
    <property type="match status" value="2"/>
</dbReference>
<dbReference type="InterPro" id="IPR025202">
    <property type="entry name" value="PLD-like_dom"/>
</dbReference>
<evidence type="ECO:0000256" key="1">
    <source>
        <dbReference type="ARBA" id="ARBA00004651"/>
    </source>
</evidence>
<comment type="subcellular location">
    <subcellularLocation>
        <location evidence="1">Cell membrane</location>
        <topology evidence="1">Multi-pass membrane protein</topology>
    </subcellularLocation>
</comment>
<dbReference type="GO" id="GO:0008808">
    <property type="term" value="F:cardiolipin synthase activity"/>
    <property type="evidence" value="ECO:0007669"/>
    <property type="project" value="TreeGrafter"/>
</dbReference>
<evidence type="ECO:0000256" key="6">
    <source>
        <dbReference type="SAM" id="MobiDB-lite"/>
    </source>
</evidence>
<dbReference type="EMBL" id="CACSII010000012">
    <property type="protein sequence ID" value="CAA0103770.1"/>
    <property type="molecule type" value="Genomic_DNA"/>
</dbReference>
<dbReference type="PANTHER" id="PTHR21248">
    <property type="entry name" value="CARDIOLIPIN SYNTHASE"/>
    <property type="match status" value="1"/>
</dbReference>
<dbReference type="PANTHER" id="PTHR21248:SF22">
    <property type="entry name" value="PHOSPHOLIPASE D"/>
    <property type="match status" value="1"/>
</dbReference>
<evidence type="ECO:0000256" key="5">
    <source>
        <dbReference type="ARBA" id="ARBA00023136"/>
    </source>
</evidence>
<dbReference type="SUPFAM" id="SSF56024">
    <property type="entry name" value="Phospholipase D/nuclease"/>
    <property type="match status" value="2"/>
</dbReference>
<dbReference type="Pfam" id="PF13091">
    <property type="entry name" value="PLDc_2"/>
    <property type="match status" value="2"/>
</dbReference>
<dbReference type="OrthoDB" id="9762009at2"/>
<dbReference type="GO" id="GO:0005886">
    <property type="term" value="C:plasma membrane"/>
    <property type="evidence" value="ECO:0007669"/>
    <property type="project" value="UniProtKB-SubCell"/>
</dbReference>
<dbReference type="EC" id="2.7.8.-" evidence="9"/>
<dbReference type="InterPro" id="IPR027379">
    <property type="entry name" value="CLS_N"/>
</dbReference>